<dbReference type="Proteomes" id="UP000077469">
    <property type="component" value="Chromosome"/>
</dbReference>
<gene>
    <name evidence="5" type="ORF">AJ81_04755</name>
</gene>
<dbReference type="RefSeq" id="WP_031504881.1">
    <property type="nucleotide sequence ID" value="NC_022795.1"/>
</dbReference>
<dbReference type="PANTHER" id="PTHR43080:SF2">
    <property type="entry name" value="CBS DOMAIN-CONTAINING PROTEIN"/>
    <property type="match status" value="1"/>
</dbReference>
<dbReference type="PaxDb" id="1123384-AJ81_04755"/>
<dbReference type="SUPFAM" id="SSF55021">
    <property type="entry name" value="ACT-like"/>
    <property type="match status" value="1"/>
</dbReference>
<dbReference type="PATRIC" id="fig|1123384.7.peg.937"/>
<dbReference type="PANTHER" id="PTHR43080">
    <property type="entry name" value="CBS DOMAIN-CONTAINING PROTEIN CBSX3, MITOCHONDRIAL"/>
    <property type="match status" value="1"/>
</dbReference>
<reference evidence="5 6" key="1">
    <citation type="submission" date="2014-01" db="EMBL/GenBank/DDBJ databases">
        <title>Genome sequencing of Thermotog hypogea.</title>
        <authorList>
            <person name="Zhang X."/>
            <person name="Alvare G."/>
            <person name="Fristensky B."/>
            <person name="Chen L."/>
            <person name="Suen T."/>
            <person name="Chen Q."/>
            <person name="Ma K."/>
        </authorList>
    </citation>
    <scope>NUCLEOTIDE SEQUENCE [LARGE SCALE GENOMIC DNA]</scope>
    <source>
        <strain evidence="5 6">DSM 11164</strain>
    </source>
</reference>
<sequence length="215" mass="24229">MFVKDIMTTNVVTVSPETTFQEAMEIIRTKGIRRLPVVKNDRVVGIIAEKDLLKASPSQATTLDVWELTTLLGKLTVKQIMKKDVVHVHPNTPIEEAAKIMTDKKIGSLLVMEEERLVGIVTETDIFKVFINMLGAREKGFRYVFKVRNVPGILARILNLMNQCGGDVIAVSTYEKSEEEYSVVIKVKPSLDRENFEKKLLEGVVNVSIIDVRQD</sequence>
<dbReference type="Gene3D" id="3.10.580.10">
    <property type="entry name" value="CBS-domain"/>
    <property type="match status" value="1"/>
</dbReference>
<keyword evidence="1 2" id="KW-0129">CBS domain</keyword>
<dbReference type="STRING" id="1123384.AJ81_04755"/>
<dbReference type="InterPro" id="IPR051257">
    <property type="entry name" value="Diverse_CBS-Domain"/>
</dbReference>
<name>A0A0X1KR05_9THEM</name>
<dbReference type="EMBL" id="CP007141">
    <property type="protein sequence ID" value="AJC73630.1"/>
    <property type="molecule type" value="Genomic_DNA"/>
</dbReference>
<accession>A0A0X1KR05</accession>
<evidence type="ECO:0000259" key="3">
    <source>
        <dbReference type="PROSITE" id="PS51371"/>
    </source>
</evidence>
<dbReference type="InterPro" id="IPR002912">
    <property type="entry name" value="ACT_dom"/>
</dbReference>
<evidence type="ECO:0000259" key="4">
    <source>
        <dbReference type="PROSITE" id="PS51671"/>
    </source>
</evidence>
<evidence type="ECO:0000313" key="5">
    <source>
        <dbReference type="EMBL" id="AJC73630.1"/>
    </source>
</evidence>
<dbReference type="SMART" id="SM00116">
    <property type="entry name" value="CBS"/>
    <property type="match status" value="2"/>
</dbReference>
<dbReference type="OrthoDB" id="9802114at2"/>
<dbReference type="PROSITE" id="PS51671">
    <property type="entry name" value="ACT"/>
    <property type="match status" value="1"/>
</dbReference>
<dbReference type="InterPro" id="IPR046342">
    <property type="entry name" value="CBS_dom_sf"/>
</dbReference>
<evidence type="ECO:0000313" key="6">
    <source>
        <dbReference type="Proteomes" id="UP000077469"/>
    </source>
</evidence>
<dbReference type="CDD" id="cd04584">
    <property type="entry name" value="CBS_pair_AcuB_like"/>
    <property type="match status" value="1"/>
</dbReference>
<dbReference type="AlphaFoldDB" id="A0A0X1KR05"/>
<keyword evidence="6" id="KW-1185">Reference proteome</keyword>
<proteinExistence type="predicted"/>
<dbReference type="InterPro" id="IPR000644">
    <property type="entry name" value="CBS_dom"/>
</dbReference>
<dbReference type="KEGG" id="phy:AJ81_04755"/>
<dbReference type="PROSITE" id="PS51371">
    <property type="entry name" value="CBS"/>
    <property type="match status" value="2"/>
</dbReference>
<feature type="domain" description="CBS" evidence="3">
    <location>
        <begin position="81"/>
        <end position="137"/>
    </location>
</feature>
<dbReference type="InterPro" id="IPR045865">
    <property type="entry name" value="ACT-like_dom_sf"/>
</dbReference>
<dbReference type="SUPFAM" id="SSF54631">
    <property type="entry name" value="CBS-domain pair"/>
    <property type="match status" value="1"/>
</dbReference>
<feature type="domain" description="CBS" evidence="3">
    <location>
        <begin position="7"/>
        <end position="65"/>
    </location>
</feature>
<evidence type="ECO:0000256" key="2">
    <source>
        <dbReference type="PROSITE-ProRule" id="PRU00703"/>
    </source>
</evidence>
<evidence type="ECO:0000256" key="1">
    <source>
        <dbReference type="ARBA" id="ARBA00023122"/>
    </source>
</evidence>
<protein>
    <recommendedName>
        <fullName evidence="7">Histidine kinase</fullName>
    </recommendedName>
</protein>
<feature type="domain" description="ACT" evidence="4">
    <location>
        <begin position="142"/>
        <end position="215"/>
    </location>
</feature>
<dbReference type="CDD" id="cd02116">
    <property type="entry name" value="ACT"/>
    <property type="match status" value="1"/>
</dbReference>
<evidence type="ECO:0008006" key="7">
    <source>
        <dbReference type="Google" id="ProtNLM"/>
    </source>
</evidence>
<dbReference type="Pfam" id="PF00571">
    <property type="entry name" value="CBS"/>
    <property type="match status" value="2"/>
</dbReference>
<organism evidence="5 6">
    <name type="scientific">Pseudothermotoga hypogea DSM 11164 = NBRC 106472</name>
    <dbReference type="NCBI Taxonomy" id="1123384"/>
    <lineage>
        <taxon>Bacteria</taxon>
        <taxon>Thermotogati</taxon>
        <taxon>Thermotogota</taxon>
        <taxon>Thermotogae</taxon>
        <taxon>Thermotogales</taxon>
        <taxon>Thermotogaceae</taxon>
        <taxon>Pseudothermotoga</taxon>
    </lineage>
</organism>